<dbReference type="CDD" id="cd17388">
    <property type="entry name" value="MFS_TetA"/>
    <property type="match status" value="1"/>
</dbReference>
<name>A0ABW6A608_9BACT</name>
<keyword evidence="7 8" id="KW-0472">Membrane</keyword>
<feature type="transmembrane region" description="Helical" evidence="8">
    <location>
        <begin position="380"/>
        <end position="400"/>
    </location>
</feature>
<dbReference type="InterPro" id="IPR005829">
    <property type="entry name" value="Sugar_transporter_CS"/>
</dbReference>
<evidence type="ECO:0000256" key="7">
    <source>
        <dbReference type="ARBA" id="ARBA00023136"/>
    </source>
</evidence>
<organism evidence="10 11">
    <name type="scientific">Terrimonas rubra</name>
    <dbReference type="NCBI Taxonomy" id="1035890"/>
    <lineage>
        <taxon>Bacteria</taxon>
        <taxon>Pseudomonadati</taxon>
        <taxon>Bacteroidota</taxon>
        <taxon>Chitinophagia</taxon>
        <taxon>Chitinophagales</taxon>
        <taxon>Chitinophagaceae</taxon>
        <taxon>Terrimonas</taxon>
    </lineage>
</organism>
<dbReference type="Pfam" id="PF07690">
    <property type="entry name" value="MFS_1"/>
    <property type="match status" value="1"/>
</dbReference>
<sequence>MQKTSRQAAIGFIFITILLDVMGWGLIIPVMPDLIAELKQIPINEASPFGGHLLSVYAVTQFLFAPFIGNLSDRFGRRPVLLLSLLGFGIDYIILALAPTYGWLFIGRVLAGITGASVTTASAYIADVSNAENRAKNFGLLGAAFGLGFIIGPALGGLIAGLGLRAPFYAAATLCLLNCLYGYFVLPESLSKANRKPFSWKKANPVGSLMLLKKYPVIGGMAIAYFLLFFAAQAVQGNWSFYTMFRFNWTEQQVGISLAVVGLFVGLVQAGLIRFTNPLLGNKRSVYVGLILYSIGLLLFSFATKGWMMYAFLLPYCLGGIAGPALQSIVAGQVKPNEQGELQGAFTSLMSLTAVFGPLVMNGLFYEFSKPGASFHFPGIPFFLGAVLMLGSAVISWFVLRKVPEEYPIIDELFKENSAPPSH</sequence>
<keyword evidence="6 8" id="KW-1133">Transmembrane helix</keyword>
<dbReference type="InterPro" id="IPR036259">
    <property type="entry name" value="MFS_trans_sf"/>
</dbReference>
<dbReference type="SUPFAM" id="SSF103473">
    <property type="entry name" value="MFS general substrate transporter"/>
    <property type="match status" value="1"/>
</dbReference>
<evidence type="ECO:0000259" key="9">
    <source>
        <dbReference type="PROSITE" id="PS50850"/>
    </source>
</evidence>
<dbReference type="InterPro" id="IPR020846">
    <property type="entry name" value="MFS_dom"/>
</dbReference>
<evidence type="ECO:0000256" key="8">
    <source>
        <dbReference type="SAM" id="Phobius"/>
    </source>
</evidence>
<keyword evidence="11" id="KW-1185">Reference proteome</keyword>
<gene>
    <name evidence="10" type="ORF">ACFS6H_09370</name>
</gene>
<feature type="transmembrane region" description="Helical" evidence="8">
    <location>
        <begin position="215"/>
        <end position="234"/>
    </location>
</feature>
<evidence type="ECO:0000256" key="2">
    <source>
        <dbReference type="ARBA" id="ARBA00004141"/>
    </source>
</evidence>
<evidence type="ECO:0000256" key="1">
    <source>
        <dbReference type="ARBA" id="ARBA00003279"/>
    </source>
</evidence>
<dbReference type="EMBL" id="JBHUOZ010000002">
    <property type="protein sequence ID" value="MFD2919915.1"/>
    <property type="molecule type" value="Genomic_DNA"/>
</dbReference>
<reference evidence="11" key="1">
    <citation type="journal article" date="2019" name="Int. J. Syst. Evol. Microbiol.">
        <title>The Global Catalogue of Microorganisms (GCM) 10K type strain sequencing project: providing services to taxonomists for standard genome sequencing and annotation.</title>
        <authorList>
            <consortium name="The Broad Institute Genomics Platform"/>
            <consortium name="The Broad Institute Genome Sequencing Center for Infectious Disease"/>
            <person name="Wu L."/>
            <person name="Ma J."/>
        </authorList>
    </citation>
    <scope>NUCLEOTIDE SEQUENCE [LARGE SCALE GENOMIC DNA]</scope>
    <source>
        <strain evidence="11">KCTC 23299</strain>
    </source>
</reference>
<comment type="caution">
    <text evidence="10">The sequence shown here is derived from an EMBL/GenBank/DDBJ whole genome shotgun (WGS) entry which is preliminary data.</text>
</comment>
<accession>A0ABW6A608</accession>
<evidence type="ECO:0000313" key="10">
    <source>
        <dbReference type="EMBL" id="MFD2919915.1"/>
    </source>
</evidence>
<feature type="transmembrane region" description="Helical" evidence="8">
    <location>
        <begin position="51"/>
        <end position="68"/>
    </location>
</feature>
<dbReference type="RefSeq" id="WP_386097614.1">
    <property type="nucleotide sequence ID" value="NZ_JBHUOZ010000002.1"/>
</dbReference>
<feature type="transmembrane region" description="Helical" evidence="8">
    <location>
        <begin position="342"/>
        <end position="360"/>
    </location>
</feature>
<dbReference type="InterPro" id="IPR001958">
    <property type="entry name" value="Tet-R_TetA/multi-R_MdtG-like"/>
</dbReference>
<dbReference type="Proteomes" id="UP001597511">
    <property type="component" value="Unassembled WGS sequence"/>
</dbReference>
<feature type="transmembrane region" description="Helical" evidence="8">
    <location>
        <begin position="166"/>
        <end position="186"/>
    </location>
</feature>
<proteinExistence type="inferred from homology"/>
<dbReference type="PROSITE" id="PS50850">
    <property type="entry name" value="MFS"/>
    <property type="match status" value="1"/>
</dbReference>
<comment type="subcellular location">
    <subcellularLocation>
        <location evidence="2">Membrane</location>
        <topology evidence="2">Multi-pass membrane protein</topology>
    </subcellularLocation>
</comment>
<dbReference type="PANTHER" id="PTHR23504:SF15">
    <property type="entry name" value="MAJOR FACILITATOR SUPERFAMILY (MFS) PROFILE DOMAIN-CONTAINING PROTEIN"/>
    <property type="match status" value="1"/>
</dbReference>
<dbReference type="InterPro" id="IPR011701">
    <property type="entry name" value="MFS"/>
</dbReference>
<feature type="transmembrane region" description="Helical" evidence="8">
    <location>
        <begin position="105"/>
        <end position="126"/>
    </location>
</feature>
<feature type="domain" description="Major facilitator superfamily (MFS) profile" evidence="9">
    <location>
        <begin position="9"/>
        <end position="404"/>
    </location>
</feature>
<evidence type="ECO:0000313" key="11">
    <source>
        <dbReference type="Proteomes" id="UP001597511"/>
    </source>
</evidence>
<evidence type="ECO:0000256" key="4">
    <source>
        <dbReference type="ARBA" id="ARBA00022448"/>
    </source>
</evidence>
<evidence type="ECO:0000256" key="5">
    <source>
        <dbReference type="ARBA" id="ARBA00022692"/>
    </source>
</evidence>
<comment type="similarity">
    <text evidence="3">Belongs to the major facilitator superfamily. TCR/Tet family.</text>
</comment>
<keyword evidence="5 8" id="KW-0812">Transmembrane</keyword>
<dbReference type="PANTHER" id="PTHR23504">
    <property type="entry name" value="MAJOR FACILITATOR SUPERFAMILY DOMAIN-CONTAINING PROTEIN 10"/>
    <property type="match status" value="1"/>
</dbReference>
<dbReference type="Gene3D" id="1.20.1250.20">
    <property type="entry name" value="MFS general substrate transporter like domains"/>
    <property type="match status" value="1"/>
</dbReference>
<feature type="transmembrane region" description="Helical" evidence="8">
    <location>
        <begin position="80"/>
        <end position="99"/>
    </location>
</feature>
<feature type="transmembrane region" description="Helical" evidence="8">
    <location>
        <begin position="12"/>
        <end position="31"/>
    </location>
</feature>
<feature type="transmembrane region" description="Helical" evidence="8">
    <location>
        <begin position="309"/>
        <end position="330"/>
    </location>
</feature>
<feature type="transmembrane region" description="Helical" evidence="8">
    <location>
        <begin position="254"/>
        <end position="273"/>
    </location>
</feature>
<keyword evidence="4" id="KW-0813">Transport</keyword>
<evidence type="ECO:0000256" key="6">
    <source>
        <dbReference type="ARBA" id="ARBA00022989"/>
    </source>
</evidence>
<dbReference type="PRINTS" id="PR01035">
    <property type="entry name" value="TCRTETA"/>
</dbReference>
<evidence type="ECO:0000256" key="3">
    <source>
        <dbReference type="ARBA" id="ARBA00007520"/>
    </source>
</evidence>
<feature type="transmembrane region" description="Helical" evidence="8">
    <location>
        <begin position="138"/>
        <end position="160"/>
    </location>
</feature>
<comment type="function">
    <text evidence="1">Resistance to tetracycline by an active tetracycline efflux. This is an energy-dependent process that decreases the accumulation of the antibiotic in whole cells. This protein functions as a metal-tetracycline/H(+) antiporter.</text>
</comment>
<feature type="transmembrane region" description="Helical" evidence="8">
    <location>
        <begin position="285"/>
        <end position="303"/>
    </location>
</feature>
<protein>
    <submittedName>
        <fullName evidence="10">TCR/Tet family MFS transporter</fullName>
    </submittedName>
</protein>
<dbReference type="PROSITE" id="PS00216">
    <property type="entry name" value="SUGAR_TRANSPORT_1"/>
    <property type="match status" value="1"/>
</dbReference>